<name>A0AAW2CWK9_9ROSI</name>
<sequence length="141" mass="16287">MTEEKKSEVKEIKPEEREREKLKSKEIAHRDKTFMLDNHSTFEESIFLCDVFKFPILPLKFLILLFKFLNLPFKLLILPFKFLGHPFSLFLQQADLVVERDSDGSSKPSKTVLVQTCASSILPTAVSVFRSKSLATPQYFS</sequence>
<comment type="caution">
    <text evidence="2">The sequence shown here is derived from an EMBL/GenBank/DDBJ whole genome shotgun (WGS) entry which is preliminary data.</text>
</comment>
<accession>A0AAW2CWK9</accession>
<proteinExistence type="predicted"/>
<organism evidence="2 3">
    <name type="scientific">Lithocarpus litseifolius</name>
    <dbReference type="NCBI Taxonomy" id="425828"/>
    <lineage>
        <taxon>Eukaryota</taxon>
        <taxon>Viridiplantae</taxon>
        <taxon>Streptophyta</taxon>
        <taxon>Embryophyta</taxon>
        <taxon>Tracheophyta</taxon>
        <taxon>Spermatophyta</taxon>
        <taxon>Magnoliopsida</taxon>
        <taxon>eudicotyledons</taxon>
        <taxon>Gunneridae</taxon>
        <taxon>Pentapetalae</taxon>
        <taxon>rosids</taxon>
        <taxon>fabids</taxon>
        <taxon>Fagales</taxon>
        <taxon>Fagaceae</taxon>
        <taxon>Lithocarpus</taxon>
    </lineage>
</organism>
<keyword evidence="3" id="KW-1185">Reference proteome</keyword>
<feature type="region of interest" description="Disordered" evidence="1">
    <location>
        <begin position="1"/>
        <end position="24"/>
    </location>
</feature>
<protein>
    <submittedName>
        <fullName evidence="2">Uncharacterized protein</fullName>
    </submittedName>
</protein>
<reference evidence="2 3" key="1">
    <citation type="submission" date="2024-01" db="EMBL/GenBank/DDBJ databases">
        <title>A telomere-to-telomere, gap-free genome of sweet tea (Lithocarpus litseifolius).</title>
        <authorList>
            <person name="Zhou J."/>
        </authorList>
    </citation>
    <scope>NUCLEOTIDE SEQUENCE [LARGE SCALE GENOMIC DNA]</scope>
    <source>
        <strain evidence="2">Zhou-2022a</strain>
        <tissue evidence="2">Leaf</tissue>
    </source>
</reference>
<evidence type="ECO:0000313" key="2">
    <source>
        <dbReference type="EMBL" id="KAL0001853.1"/>
    </source>
</evidence>
<gene>
    <name evidence="2" type="ORF">SO802_015634</name>
</gene>
<dbReference type="Proteomes" id="UP001459277">
    <property type="component" value="Unassembled WGS sequence"/>
</dbReference>
<evidence type="ECO:0000256" key="1">
    <source>
        <dbReference type="SAM" id="MobiDB-lite"/>
    </source>
</evidence>
<dbReference type="AlphaFoldDB" id="A0AAW2CWK9"/>
<dbReference type="EMBL" id="JAZDWU010000005">
    <property type="protein sequence ID" value="KAL0001853.1"/>
    <property type="molecule type" value="Genomic_DNA"/>
</dbReference>
<evidence type="ECO:0000313" key="3">
    <source>
        <dbReference type="Proteomes" id="UP001459277"/>
    </source>
</evidence>